<dbReference type="GO" id="GO:0000287">
    <property type="term" value="F:magnesium ion binding"/>
    <property type="evidence" value="ECO:0007669"/>
    <property type="project" value="InterPro"/>
</dbReference>
<evidence type="ECO:0000313" key="3">
    <source>
        <dbReference type="EMBL" id="CAB4241259.1"/>
    </source>
</evidence>
<evidence type="ECO:0000256" key="1">
    <source>
        <dbReference type="SAM" id="MobiDB-lite"/>
    </source>
</evidence>
<dbReference type="EMBL" id="LR797822">
    <property type="protein sequence ID" value="CAB4241259.1"/>
    <property type="molecule type" value="Genomic_DNA"/>
</dbReference>
<dbReference type="SUPFAM" id="SSF103084">
    <property type="entry name" value="Holliday junction resolvase RusA"/>
    <property type="match status" value="1"/>
</dbReference>
<dbReference type="GO" id="GO:0006310">
    <property type="term" value="P:DNA recombination"/>
    <property type="evidence" value="ECO:0007669"/>
    <property type="project" value="InterPro"/>
</dbReference>
<sequence>MSDMLRIEMPWPPMGLNPNAGLHWSKKHRLITAYRAVGLSRAQDAMIGFEPLNPAGMLAVVITFYPPDRRHRDDDNMIAAFKAGRDGVADGIGVNDRRFRPIYVVGLPRKPGMVIVEVPTNASGLPRAGEVEPYGTEPPPGWLSPY</sequence>
<feature type="region of interest" description="Disordered" evidence="1">
    <location>
        <begin position="126"/>
        <end position="146"/>
    </location>
</feature>
<dbReference type="Gene3D" id="3.30.1330.70">
    <property type="entry name" value="Holliday junction resolvase RusA"/>
    <property type="match status" value="1"/>
</dbReference>
<organism evidence="3">
    <name type="scientific">uncultured Caudovirales phage</name>
    <dbReference type="NCBI Taxonomy" id="2100421"/>
    <lineage>
        <taxon>Viruses</taxon>
        <taxon>Duplodnaviria</taxon>
        <taxon>Heunggongvirae</taxon>
        <taxon>Uroviricota</taxon>
        <taxon>Caudoviricetes</taxon>
        <taxon>Peduoviridae</taxon>
        <taxon>Maltschvirus</taxon>
        <taxon>Maltschvirus maltsch</taxon>
    </lineage>
</organism>
<dbReference type="EMBL" id="LR796136">
    <property type="protein sequence ID" value="CAB4120980.1"/>
    <property type="molecule type" value="Genomic_DNA"/>
</dbReference>
<feature type="compositionally biased region" description="Pro residues" evidence="1">
    <location>
        <begin position="136"/>
        <end position="146"/>
    </location>
</feature>
<name>A0A6J5TAN0_9CAUD</name>
<dbReference type="EMBL" id="LR798189">
    <property type="protein sequence ID" value="CAB5078992.1"/>
    <property type="molecule type" value="Genomic_DNA"/>
</dbReference>
<accession>A0A6J5TAN0</accession>
<proteinExistence type="predicted"/>
<protein>
    <submittedName>
        <fullName evidence="3">Uncharacterized protein</fullName>
    </submittedName>
</protein>
<evidence type="ECO:0000313" key="2">
    <source>
        <dbReference type="EMBL" id="CAB4120980.1"/>
    </source>
</evidence>
<gene>
    <name evidence="4" type="ORF">UFOVP145_33</name>
    <name evidence="2" type="ORF">UFOVP4_41</name>
    <name evidence="3" type="ORF">UFOVP64_19</name>
</gene>
<dbReference type="GO" id="GO:0006281">
    <property type="term" value="P:DNA repair"/>
    <property type="evidence" value="ECO:0007669"/>
    <property type="project" value="InterPro"/>
</dbReference>
<evidence type="ECO:0000313" key="4">
    <source>
        <dbReference type="EMBL" id="CAB5078992.1"/>
    </source>
</evidence>
<dbReference type="InterPro" id="IPR036614">
    <property type="entry name" value="RusA-like_sf"/>
</dbReference>
<reference evidence="3" key="1">
    <citation type="submission" date="2020-05" db="EMBL/GenBank/DDBJ databases">
        <authorList>
            <person name="Chiriac C."/>
            <person name="Salcher M."/>
            <person name="Ghai R."/>
            <person name="Kavagutti S V."/>
        </authorList>
    </citation>
    <scope>NUCLEOTIDE SEQUENCE</scope>
</reference>